<dbReference type="FunFam" id="3.80.10.10:FF:000168">
    <property type="entry name" value="Distal membrane arm assembly complex 2"/>
    <property type="match status" value="1"/>
</dbReference>
<dbReference type="Ensembl" id="ENSLLET00000020976.1">
    <property type="protein sequence ID" value="ENSLLEP00000020183.1"/>
    <property type="gene ID" value="ENSLLEG00000012776.1"/>
</dbReference>
<evidence type="ECO:0000256" key="1">
    <source>
        <dbReference type="ARBA" id="ARBA00006901"/>
    </source>
</evidence>
<proteinExistence type="inferred from homology"/>
<dbReference type="Gene3D" id="3.80.10.10">
    <property type="entry name" value="Ribonuclease Inhibitor"/>
    <property type="match status" value="1"/>
</dbReference>
<reference evidence="6" key="1">
    <citation type="submission" date="2025-08" db="UniProtKB">
        <authorList>
            <consortium name="Ensembl"/>
        </authorList>
    </citation>
    <scope>IDENTIFICATION</scope>
</reference>
<dbReference type="Proteomes" id="UP000694569">
    <property type="component" value="Unplaced"/>
</dbReference>
<reference evidence="6" key="2">
    <citation type="submission" date="2025-09" db="UniProtKB">
        <authorList>
            <consortium name="Ensembl"/>
        </authorList>
    </citation>
    <scope>IDENTIFICATION</scope>
</reference>
<gene>
    <name evidence="6" type="primary">DMAC2</name>
</gene>
<comment type="function">
    <text evidence="2">Required for the assembly of the mitochondrial NADH:ubiquinone oxidoreductase complex (complex I). Involved in the assembly of the distal region of complex I.</text>
</comment>
<sequence length="284" mass="32237">MMPEDTGSHSDYIPPVSRVIVPFMWMRSSRAASLAVCVQTIGALPAVTWGASRPSSSSSSPVSAVRHRLMDFLDKYFYDIEAAISWSVRLKQWNLRRKNAHYAYTERRYGPYVAAAYFALSKRGGVRFQGHTDWLRTDSKGQISWDFLQLKEVPVECVDLSESSLTFRGLDNIVSLKELRELYLRRCPHLDDWALSRLYVFQDSLEVLSLAGCPRITERGLAALHHLKNLRHLDVSDLPSVQSKGLVRILLEEALPGCHIVGLDYYEGLEDDDSRVVPTADLRH</sequence>
<dbReference type="OrthoDB" id="5859291at2759"/>
<protein>
    <recommendedName>
        <fullName evidence="4">Distal membrane-arm assembly complex protein 2</fullName>
    </recommendedName>
    <alternativeName>
        <fullName evidence="5">ATP synthase subunit s-like protein</fullName>
    </alternativeName>
</protein>
<name>A0A8C5MV76_9ANUR</name>
<evidence type="ECO:0000256" key="2">
    <source>
        <dbReference type="ARBA" id="ARBA00057777"/>
    </source>
</evidence>
<dbReference type="AlphaFoldDB" id="A0A8C5MV76"/>
<keyword evidence="7" id="KW-1185">Reference proteome</keyword>
<evidence type="ECO:0000256" key="4">
    <source>
        <dbReference type="ARBA" id="ARBA00072316"/>
    </source>
</evidence>
<evidence type="ECO:0000313" key="6">
    <source>
        <dbReference type="Ensembl" id="ENSLLEP00000020183.1"/>
    </source>
</evidence>
<dbReference type="GeneTree" id="ENSGT00940000160500"/>
<accession>A0A8C5MV76</accession>
<evidence type="ECO:0000256" key="3">
    <source>
        <dbReference type="ARBA" id="ARBA00062608"/>
    </source>
</evidence>
<comment type="subunit">
    <text evidence="3">Interacts with incompletely assembled mitochondrial NADH:ubiquinone oxidoreductase complex (complex I).</text>
</comment>
<evidence type="ECO:0000256" key="5">
    <source>
        <dbReference type="ARBA" id="ARBA00076566"/>
    </source>
</evidence>
<dbReference type="InterPro" id="IPR032675">
    <property type="entry name" value="LRR_dom_sf"/>
</dbReference>
<evidence type="ECO:0000313" key="7">
    <source>
        <dbReference type="Proteomes" id="UP000694569"/>
    </source>
</evidence>
<comment type="similarity">
    <text evidence="1">Belongs to the ATP synthase subunit s family.</text>
</comment>
<organism evidence="6 7">
    <name type="scientific">Leptobrachium leishanense</name>
    <name type="common">Leishan spiny toad</name>
    <dbReference type="NCBI Taxonomy" id="445787"/>
    <lineage>
        <taxon>Eukaryota</taxon>
        <taxon>Metazoa</taxon>
        <taxon>Chordata</taxon>
        <taxon>Craniata</taxon>
        <taxon>Vertebrata</taxon>
        <taxon>Euteleostomi</taxon>
        <taxon>Amphibia</taxon>
        <taxon>Batrachia</taxon>
        <taxon>Anura</taxon>
        <taxon>Pelobatoidea</taxon>
        <taxon>Megophryidae</taxon>
        <taxon>Leptobrachium</taxon>
    </lineage>
</organism>
<dbReference type="SUPFAM" id="SSF52047">
    <property type="entry name" value="RNI-like"/>
    <property type="match status" value="1"/>
</dbReference>